<evidence type="ECO:0000313" key="4">
    <source>
        <dbReference type="Proteomes" id="UP000008827"/>
    </source>
</evidence>
<organism evidence="2">
    <name type="scientific">Glycine max</name>
    <name type="common">Soybean</name>
    <name type="synonym">Glycine hispida</name>
    <dbReference type="NCBI Taxonomy" id="3847"/>
    <lineage>
        <taxon>Eukaryota</taxon>
        <taxon>Viridiplantae</taxon>
        <taxon>Streptophyta</taxon>
        <taxon>Embryophyta</taxon>
        <taxon>Tracheophyta</taxon>
        <taxon>Spermatophyta</taxon>
        <taxon>Magnoliopsida</taxon>
        <taxon>eudicotyledons</taxon>
        <taxon>Gunneridae</taxon>
        <taxon>Pentapetalae</taxon>
        <taxon>rosids</taxon>
        <taxon>fabids</taxon>
        <taxon>Fabales</taxon>
        <taxon>Fabaceae</taxon>
        <taxon>Papilionoideae</taxon>
        <taxon>50 kb inversion clade</taxon>
        <taxon>NPAAA clade</taxon>
        <taxon>indigoferoid/millettioid clade</taxon>
        <taxon>Phaseoleae</taxon>
        <taxon>Glycine</taxon>
        <taxon>Glycine subgen. Soja</taxon>
    </lineage>
</organism>
<reference evidence="2" key="3">
    <citation type="submission" date="2018-07" db="EMBL/GenBank/DDBJ databases">
        <title>WGS assembly of Glycine max.</title>
        <authorList>
            <person name="Schmutz J."/>
            <person name="Cannon S."/>
            <person name="Schlueter J."/>
            <person name="Ma J."/>
            <person name="Mitros T."/>
            <person name="Nelson W."/>
            <person name="Hyten D."/>
            <person name="Song Q."/>
            <person name="Thelen J."/>
            <person name="Cheng J."/>
            <person name="Xu D."/>
            <person name="Hellsten U."/>
            <person name="May G."/>
            <person name="Yu Y."/>
            <person name="Sakurai T."/>
            <person name="Umezawa T."/>
            <person name="Bhattacharyya M."/>
            <person name="Sandhu D."/>
            <person name="Valliyodan B."/>
            <person name="Lindquist E."/>
            <person name="Peto M."/>
            <person name="Grant D."/>
            <person name="Shu S."/>
            <person name="Goodstein D."/>
            <person name="Barry K."/>
            <person name="Futrell-Griggs M."/>
            <person name="Abernathy B."/>
            <person name="Du J."/>
            <person name="Tian Z."/>
            <person name="Zhu L."/>
            <person name="Gill N."/>
            <person name="Joshi T."/>
            <person name="Libault M."/>
            <person name="Sethuraman A."/>
            <person name="Zhang X."/>
            <person name="Shinozaki K."/>
            <person name="Nguyen H."/>
            <person name="Wing R."/>
            <person name="Cregan P."/>
            <person name="Specht J."/>
            <person name="Grimwood J."/>
            <person name="Rokhsar D."/>
            <person name="Stacey G."/>
            <person name="Shoemaker R."/>
            <person name="Jackson S."/>
        </authorList>
    </citation>
    <scope>NUCLEOTIDE SEQUENCE</scope>
    <source>
        <tissue evidence="2">Callus</tissue>
    </source>
</reference>
<evidence type="ECO:0000259" key="1">
    <source>
        <dbReference type="Pfam" id="PF14111"/>
    </source>
</evidence>
<dbReference type="HOGENOM" id="CLU_2487880_0_0_1"/>
<dbReference type="AlphaFoldDB" id="K7KV51"/>
<reference evidence="3" key="2">
    <citation type="submission" date="2018-02" db="UniProtKB">
        <authorList>
            <consortium name="EnsemblPlants"/>
        </authorList>
    </citation>
    <scope>IDENTIFICATION</scope>
    <source>
        <strain evidence="3">Williams 82</strain>
    </source>
</reference>
<dbReference type="Gramene" id="KRH53840">
    <property type="protein sequence ID" value="KRH53840"/>
    <property type="gene ID" value="GLYMA_06G149300"/>
</dbReference>
<evidence type="ECO:0000313" key="2">
    <source>
        <dbReference type="EMBL" id="KRH53840.1"/>
    </source>
</evidence>
<sequence length="87" mass="10420">MKEVVGCCQRFSWRIVCSRKYVTGEKHWLQSDKRQVNKDFEITGGGFSIMDVHNRLFMAGFDLVEDRKKVMNRRSWMIFDHYLVVTQ</sequence>
<dbReference type="InParanoid" id="K7KV51"/>
<dbReference type="Proteomes" id="UP000008827">
    <property type="component" value="Chromosome 6"/>
</dbReference>
<dbReference type="EMBL" id="CM000839">
    <property type="protein sequence ID" value="KRH53840.1"/>
    <property type="molecule type" value="Genomic_DNA"/>
</dbReference>
<gene>
    <name evidence="2" type="ORF">GLYMA_06G149300</name>
</gene>
<accession>K7KV51</accession>
<dbReference type="Pfam" id="PF14111">
    <property type="entry name" value="DUF4283"/>
    <property type="match status" value="1"/>
</dbReference>
<reference evidence="2 3" key="1">
    <citation type="journal article" date="2010" name="Nature">
        <title>Genome sequence of the palaeopolyploid soybean.</title>
        <authorList>
            <person name="Schmutz J."/>
            <person name="Cannon S.B."/>
            <person name="Schlueter J."/>
            <person name="Ma J."/>
            <person name="Mitros T."/>
            <person name="Nelson W."/>
            <person name="Hyten D.L."/>
            <person name="Song Q."/>
            <person name="Thelen J.J."/>
            <person name="Cheng J."/>
            <person name="Xu D."/>
            <person name="Hellsten U."/>
            <person name="May G.D."/>
            <person name="Yu Y."/>
            <person name="Sakurai T."/>
            <person name="Umezawa T."/>
            <person name="Bhattacharyya M.K."/>
            <person name="Sandhu D."/>
            <person name="Valliyodan B."/>
            <person name="Lindquist E."/>
            <person name="Peto M."/>
            <person name="Grant D."/>
            <person name="Shu S."/>
            <person name="Goodstein D."/>
            <person name="Barry K."/>
            <person name="Futrell-Griggs M."/>
            <person name="Abernathy B."/>
            <person name="Du J."/>
            <person name="Tian Z."/>
            <person name="Zhu L."/>
            <person name="Gill N."/>
            <person name="Joshi T."/>
            <person name="Libault M."/>
            <person name="Sethuraman A."/>
            <person name="Zhang X.-C."/>
            <person name="Shinozaki K."/>
            <person name="Nguyen H.T."/>
            <person name="Wing R.A."/>
            <person name="Cregan P."/>
            <person name="Specht J."/>
            <person name="Grimwood J."/>
            <person name="Rokhsar D."/>
            <person name="Stacey G."/>
            <person name="Shoemaker R.C."/>
            <person name="Jackson S.A."/>
        </authorList>
    </citation>
    <scope>NUCLEOTIDE SEQUENCE</scope>
    <source>
        <strain evidence="3">cv. Williams 82</strain>
        <tissue evidence="2">Callus</tissue>
    </source>
</reference>
<dbReference type="PaxDb" id="3847-GLYMA06G15441.1"/>
<dbReference type="EnsemblPlants" id="KRH53840">
    <property type="protein sequence ID" value="KRH53840"/>
    <property type="gene ID" value="GLYMA_06G149300"/>
</dbReference>
<keyword evidence="4" id="KW-1185">Reference proteome</keyword>
<dbReference type="InterPro" id="IPR025558">
    <property type="entry name" value="DUF4283"/>
</dbReference>
<protein>
    <recommendedName>
        <fullName evidence="1">DUF4283 domain-containing protein</fullName>
    </recommendedName>
</protein>
<feature type="domain" description="DUF4283" evidence="1">
    <location>
        <begin position="21"/>
        <end position="86"/>
    </location>
</feature>
<name>K7KV51_SOYBN</name>
<evidence type="ECO:0000313" key="3">
    <source>
        <dbReference type="EnsemblPlants" id="KRH53840"/>
    </source>
</evidence>
<proteinExistence type="predicted"/>